<feature type="region of interest" description="Disordered" evidence="1">
    <location>
        <begin position="187"/>
        <end position="206"/>
    </location>
</feature>
<dbReference type="Proteomes" id="UP000410492">
    <property type="component" value="Unassembled WGS sequence"/>
</dbReference>
<evidence type="ECO:0000256" key="1">
    <source>
        <dbReference type="SAM" id="MobiDB-lite"/>
    </source>
</evidence>
<proteinExistence type="predicted"/>
<feature type="signal peptide" evidence="2">
    <location>
        <begin position="1"/>
        <end position="20"/>
    </location>
</feature>
<evidence type="ECO:0000313" key="4">
    <source>
        <dbReference type="Proteomes" id="UP000410492"/>
    </source>
</evidence>
<keyword evidence="2" id="KW-0732">Signal</keyword>
<organism evidence="3 4">
    <name type="scientific">Callosobruchus maculatus</name>
    <name type="common">Southern cowpea weevil</name>
    <name type="synonym">Pulse bruchid</name>
    <dbReference type="NCBI Taxonomy" id="64391"/>
    <lineage>
        <taxon>Eukaryota</taxon>
        <taxon>Metazoa</taxon>
        <taxon>Ecdysozoa</taxon>
        <taxon>Arthropoda</taxon>
        <taxon>Hexapoda</taxon>
        <taxon>Insecta</taxon>
        <taxon>Pterygota</taxon>
        <taxon>Neoptera</taxon>
        <taxon>Endopterygota</taxon>
        <taxon>Coleoptera</taxon>
        <taxon>Polyphaga</taxon>
        <taxon>Cucujiformia</taxon>
        <taxon>Chrysomeloidea</taxon>
        <taxon>Chrysomelidae</taxon>
        <taxon>Bruchinae</taxon>
        <taxon>Bruchini</taxon>
        <taxon>Callosobruchus</taxon>
    </lineage>
</organism>
<name>A0A653DT11_CALMS</name>
<evidence type="ECO:0000256" key="2">
    <source>
        <dbReference type="SAM" id="SignalP"/>
    </source>
</evidence>
<keyword evidence="4" id="KW-1185">Reference proteome</keyword>
<evidence type="ECO:0000313" key="3">
    <source>
        <dbReference type="EMBL" id="VEN62491.1"/>
    </source>
</evidence>
<protein>
    <recommendedName>
        <fullName evidence="5">Saposin B-type domain-containing protein</fullName>
    </recommendedName>
</protein>
<accession>A0A653DT11</accession>
<feature type="region of interest" description="Disordered" evidence="1">
    <location>
        <begin position="247"/>
        <end position="269"/>
    </location>
</feature>
<sequence length="353" mass="38655">MNTFWVLLFVVALNYDVSSSLPTHNNCDQTIEISTILQNKCPSLASSDIFTKQLEVLKGCPKWCQLKEIQTLRKDNENDVLCLLFANSIISFCTTFKNATLQDVDLILPSPITVANVCSKLLSPIQNTEFNISAIIPKKKHCEILCSNYYEDTPVVRKCAKAYYFASLNTSIIANIIQKPADSTKSIIKGSMNDKKDSPEVDHRQSIQEQIGHKQDVIAVIQKKIDSAKPADKSATVDQTLVNVNKKTEQQQEESPGQKKASKQVPSGEIVTMGGNLQISTKGKFEPKLPDDQALQAAVSVPHLDTAPAGSSGAQHAVVSVKEEPSATNSVMPSIKDNPEPGKDEQFGDNIQV</sequence>
<feature type="region of interest" description="Disordered" evidence="1">
    <location>
        <begin position="301"/>
        <end position="353"/>
    </location>
</feature>
<dbReference type="AlphaFoldDB" id="A0A653DT11"/>
<gene>
    <name evidence="3" type="ORF">CALMAC_LOCUS19590</name>
</gene>
<dbReference type="OrthoDB" id="5846619at2759"/>
<reference evidence="3 4" key="1">
    <citation type="submission" date="2019-01" db="EMBL/GenBank/DDBJ databases">
        <authorList>
            <person name="Sayadi A."/>
        </authorList>
    </citation>
    <scope>NUCLEOTIDE SEQUENCE [LARGE SCALE GENOMIC DNA]</scope>
</reference>
<feature type="compositionally biased region" description="Basic and acidic residues" evidence="1">
    <location>
        <begin position="192"/>
        <end position="206"/>
    </location>
</feature>
<feature type="chain" id="PRO_5024908805" description="Saposin B-type domain-containing protein" evidence="2">
    <location>
        <begin position="21"/>
        <end position="353"/>
    </location>
</feature>
<dbReference type="EMBL" id="CAACVG010013903">
    <property type="protein sequence ID" value="VEN62491.1"/>
    <property type="molecule type" value="Genomic_DNA"/>
</dbReference>
<feature type="compositionally biased region" description="Basic and acidic residues" evidence="1">
    <location>
        <begin position="337"/>
        <end position="346"/>
    </location>
</feature>
<feature type="non-terminal residue" evidence="3">
    <location>
        <position position="353"/>
    </location>
</feature>
<evidence type="ECO:0008006" key="5">
    <source>
        <dbReference type="Google" id="ProtNLM"/>
    </source>
</evidence>